<accession>A0A0N5ATZ4</accession>
<evidence type="ECO:0000313" key="1">
    <source>
        <dbReference type="Proteomes" id="UP000046393"/>
    </source>
</evidence>
<protein>
    <submittedName>
        <fullName evidence="2">Mastermind-like protein 3</fullName>
    </submittedName>
</protein>
<keyword evidence="1" id="KW-1185">Reference proteome</keyword>
<evidence type="ECO:0000313" key="2">
    <source>
        <dbReference type="WBParaSite" id="SMUV_0000831501-mRNA-1"/>
    </source>
</evidence>
<name>A0A0N5ATZ4_9BILA</name>
<dbReference type="AlphaFoldDB" id="A0A0N5ATZ4"/>
<sequence length="205" mass="22696">MLERHRRELQQQRQKLRYNRMHNSLYSSTANGGWADGYVQHGHKSFRNASESMGSSPQMPPMHLAFHRPISHFGSSFARNQLSSVSLPASPPPPNEQSMQAFSQRDPLQLRNIMEKELPSGSRRPPSVDAMLPRAKFSAASVILPSNGRIQPKLIAASPKMENVEYMQNGYLNGGYMNTLVTAGPGSTQFGDLKSSSSLNSSLPQ</sequence>
<dbReference type="WBParaSite" id="SMUV_0000831501-mRNA-1">
    <property type="protein sequence ID" value="SMUV_0000831501-mRNA-1"/>
    <property type="gene ID" value="SMUV_0000831501"/>
</dbReference>
<reference evidence="2" key="1">
    <citation type="submission" date="2017-02" db="UniProtKB">
        <authorList>
            <consortium name="WormBaseParasite"/>
        </authorList>
    </citation>
    <scope>IDENTIFICATION</scope>
</reference>
<organism evidence="1 2">
    <name type="scientific">Syphacia muris</name>
    <dbReference type="NCBI Taxonomy" id="451379"/>
    <lineage>
        <taxon>Eukaryota</taxon>
        <taxon>Metazoa</taxon>
        <taxon>Ecdysozoa</taxon>
        <taxon>Nematoda</taxon>
        <taxon>Chromadorea</taxon>
        <taxon>Rhabditida</taxon>
        <taxon>Spirurina</taxon>
        <taxon>Oxyuridomorpha</taxon>
        <taxon>Oxyuroidea</taxon>
        <taxon>Oxyuridae</taxon>
        <taxon>Syphacia</taxon>
    </lineage>
</organism>
<dbReference type="Proteomes" id="UP000046393">
    <property type="component" value="Unplaced"/>
</dbReference>
<proteinExistence type="predicted"/>